<dbReference type="EMBL" id="BMNI01000003">
    <property type="protein sequence ID" value="GGO89135.1"/>
    <property type="molecule type" value="Genomic_DNA"/>
</dbReference>
<organism evidence="1 2">
    <name type="scientific">Nocardioides phosphati</name>
    <dbReference type="NCBI Taxonomy" id="1867775"/>
    <lineage>
        <taxon>Bacteria</taxon>
        <taxon>Bacillati</taxon>
        <taxon>Actinomycetota</taxon>
        <taxon>Actinomycetes</taxon>
        <taxon>Propionibacteriales</taxon>
        <taxon>Nocardioidaceae</taxon>
        <taxon>Nocardioides</taxon>
    </lineage>
</organism>
<comment type="caution">
    <text evidence="1">The sequence shown here is derived from an EMBL/GenBank/DDBJ whole genome shotgun (WGS) entry which is preliminary data.</text>
</comment>
<gene>
    <name evidence="1" type="ORF">GCM10011584_17810</name>
</gene>
<evidence type="ECO:0008006" key="3">
    <source>
        <dbReference type="Google" id="ProtNLM"/>
    </source>
</evidence>
<sequence length="92" mass="10276">MARAVSPSVFVVEERRDWQVTAPHLAPHRQDREPWGTHHVKLEGSLVTACGQSAIAWPVFWGRPFDATAKGACPRCAHVLRLAHAPQRRFSA</sequence>
<reference evidence="2" key="1">
    <citation type="journal article" date="2019" name="Int. J. Syst. Evol. Microbiol.">
        <title>The Global Catalogue of Microorganisms (GCM) 10K type strain sequencing project: providing services to taxonomists for standard genome sequencing and annotation.</title>
        <authorList>
            <consortium name="The Broad Institute Genomics Platform"/>
            <consortium name="The Broad Institute Genome Sequencing Center for Infectious Disease"/>
            <person name="Wu L."/>
            <person name="Ma J."/>
        </authorList>
    </citation>
    <scope>NUCLEOTIDE SEQUENCE [LARGE SCALE GENOMIC DNA]</scope>
    <source>
        <strain evidence="2">CGMCC 4.7371</strain>
    </source>
</reference>
<accession>A0ABQ2NAF2</accession>
<keyword evidence="2" id="KW-1185">Reference proteome</keyword>
<evidence type="ECO:0000313" key="1">
    <source>
        <dbReference type="EMBL" id="GGO89135.1"/>
    </source>
</evidence>
<name>A0ABQ2NAF2_9ACTN</name>
<proteinExistence type="predicted"/>
<dbReference type="Proteomes" id="UP000655410">
    <property type="component" value="Unassembled WGS sequence"/>
</dbReference>
<protein>
    <recommendedName>
        <fullName evidence="3">DUF3039 domain-containing protein</fullName>
    </recommendedName>
</protein>
<dbReference type="RefSeq" id="WP_188783645.1">
    <property type="nucleotide sequence ID" value="NZ_BMNI01000003.1"/>
</dbReference>
<evidence type="ECO:0000313" key="2">
    <source>
        <dbReference type="Proteomes" id="UP000655410"/>
    </source>
</evidence>